<dbReference type="PROSITE" id="PS50206">
    <property type="entry name" value="RHODANESE_3"/>
    <property type="match status" value="1"/>
</dbReference>
<name>A0ABT4Q7Y0_9BACL</name>
<feature type="domain" description="Rhodanese" evidence="1">
    <location>
        <begin position="20"/>
        <end position="107"/>
    </location>
</feature>
<proteinExistence type="predicted"/>
<dbReference type="EMBL" id="JAQAGZ010000006">
    <property type="protein sequence ID" value="MCZ8512902.1"/>
    <property type="molecule type" value="Genomic_DNA"/>
</dbReference>
<dbReference type="SUPFAM" id="SSF52821">
    <property type="entry name" value="Rhodanese/Cell cycle control phosphatase"/>
    <property type="match status" value="1"/>
</dbReference>
<reference evidence="2 3" key="1">
    <citation type="submission" date="2022-12" db="EMBL/GenBank/DDBJ databases">
        <title>Draft genome sequence of Paenibacillus sp. dW9.</title>
        <authorList>
            <person name="Choi E.-W."/>
            <person name="Kim D.-U."/>
        </authorList>
    </citation>
    <scope>NUCLEOTIDE SEQUENCE [LARGE SCALE GENOMIC DNA]</scope>
    <source>
        <strain evidence="3">dW9</strain>
    </source>
</reference>
<dbReference type="CDD" id="cd00158">
    <property type="entry name" value="RHOD"/>
    <property type="match status" value="1"/>
</dbReference>
<dbReference type="RefSeq" id="WP_269881362.1">
    <property type="nucleotide sequence ID" value="NZ_JAQAGZ010000006.1"/>
</dbReference>
<dbReference type="SMART" id="SM00450">
    <property type="entry name" value="RHOD"/>
    <property type="match status" value="1"/>
</dbReference>
<keyword evidence="3" id="KW-1185">Reference proteome</keyword>
<dbReference type="InterPro" id="IPR036873">
    <property type="entry name" value="Rhodanese-like_dom_sf"/>
</dbReference>
<dbReference type="InterPro" id="IPR050229">
    <property type="entry name" value="GlpE_sulfurtransferase"/>
</dbReference>
<dbReference type="Proteomes" id="UP001527882">
    <property type="component" value="Unassembled WGS sequence"/>
</dbReference>
<comment type="caution">
    <text evidence="2">The sequence shown here is derived from an EMBL/GenBank/DDBJ whole genome shotgun (WGS) entry which is preliminary data.</text>
</comment>
<evidence type="ECO:0000313" key="2">
    <source>
        <dbReference type="EMBL" id="MCZ8512902.1"/>
    </source>
</evidence>
<sequence length="108" mass="12578">MDDFESIEPRQFLDKLQDGSLKEAKLIDVREPMEWDYYHLEELELLPMNSIPGRLDELPRERPIYVVCAHGVRSANVCAYLKHHGFDEVINVEGGMAALAYYRGFQYD</sequence>
<dbReference type="PANTHER" id="PTHR43031:SF17">
    <property type="entry name" value="SULFURTRANSFERASE YTWF-RELATED"/>
    <property type="match status" value="1"/>
</dbReference>
<dbReference type="Pfam" id="PF00581">
    <property type="entry name" value="Rhodanese"/>
    <property type="match status" value="1"/>
</dbReference>
<gene>
    <name evidence="2" type="ORF">O9H85_10825</name>
</gene>
<organism evidence="2 3">
    <name type="scientific">Paenibacillus gyeongsangnamensis</name>
    <dbReference type="NCBI Taxonomy" id="3388067"/>
    <lineage>
        <taxon>Bacteria</taxon>
        <taxon>Bacillati</taxon>
        <taxon>Bacillota</taxon>
        <taxon>Bacilli</taxon>
        <taxon>Bacillales</taxon>
        <taxon>Paenibacillaceae</taxon>
        <taxon>Paenibacillus</taxon>
    </lineage>
</organism>
<accession>A0ABT4Q7Y0</accession>
<dbReference type="PANTHER" id="PTHR43031">
    <property type="entry name" value="FAD-DEPENDENT OXIDOREDUCTASE"/>
    <property type="match status" value="1"/>
</dbReference>
<dbReference type="InterPro" id="IPR001763">
    <property type="entry name" value="Rhodanese-like_dom"/>
</dbReference>
<evidence type="ECO:0000313" key="3">
    <source>
        <dbReference type="Proteomes" id="UP001527882"/>
    </source>
</evidence>
<evidence type="ECO:0000259" key="1">
    <source>
        <dbReference type="PROSITE" id="PS50206"/>
    </source>
</evidence>
<dbReference type="Gene3D" id="3.40.250.10">
    <property type="entry name" value="Rhodanese-like domain"/>
    <property type="match status" value="1"/>
</dbReference>
<protein>
    <submittedName>
        <fullName evidence="2">Rhodanese-like domain-containing protein</fullName>
    </submittedName>
</protein>